<evidence type="ECO:0000313" key="2">
    <source>
        <dbReference type="EMBL" id="QFX92486.1"/>
    </source>
</evidence>
<feature type="domain" description="HTH cro/C1-type" evidence="1">
    <location>
        <begin position="30"/>
        <end position="83"/>
    </location>
</feature>
<proteinExistence type="predicted"/>
<protein>
    <submittedName>
        <fullName evidence="2">Helix-turn-helix domain-containing protein</fullName>
    </submittedName>
</protein>
<accession>A0AAE6P097</accession>
<dbReference type="Proteomes" id="UP000327194">
    <property type="component" value="Chromosome"/>
</dbReference>
<dbReference type="Gene3D" id="1.10.260.40">
    <property type="entry name" value="lambda repressor-like DNA-binding domains"/>
    <property type="match status" value="1"/>
</dbReference>
<dbReference type="CDD" id="cd00093">
    <property type="entry name" value="HTH_XRE"/>
    <property type="match status" value="1"/>
</dbReference>
<dbReference type="PROSITE" id="PS50943">
    <property type="entry name" value="HTH_CROC1"/>
    <property type="match status" value="1"/>
</dbReference>
<reference evidence="2 3" key="1">
    <citation type="submission" date="2019-10" db="EMBL/GenBank/DDBJ databases">
        <title>Genome sequencing of Lactobacillus fructivorans.</title>
        <authorList>
            <person name="Kim K."/>
        </authorList>
    </citation>
    <scope>NUCLEOTIDE SEQUENCE [LARGE SCALE GENOMIC DNA]</scope>
    <source>
        <strain evidence="2 3">LF543</strain>
    </source>
</reference>
<organism evidence="2 3">
    <name type="scientific">Fructilactobacillus fructivorans</name>
    <dbReference type="NCBI Taxonomy" id="1614"/>
    <lineage>
        <taxon>Bacteria</taxon>
        <taxon>Bacillati</taxon>
        <taxon>Bacillota</taxon>
        <taxon>Bacilli</taxon>
        <taxon>Lactobacillales</taxon>
        <taxon>Lactobacillaceae</taxon>
        <taxon>Fructilactobacillus</taxon>
    </lineage>
</organism>
<dbReference type="GO" id="GO:0003677">
    <property type="term" value="F:DNA binding"/>
    <property type="evidence" value="ECO:0007669"/>
    <property type="project" value="InterPro"/>
</dbReference>
<evidence type="ECO:0000313" key="3">
    <source>
        <dbReference type="Proteomes" id="UP000327194"/>
    </source>
</evidence>
<dbReference type="InterPro" id="IPR001387">
    <property type="entry name" value="Cro/C1-type_HTH"/>
</dbReference>
<sequence length="135" mass="15618">MLFSMVFNTFVCFVFKKIGRYTIMTTYENIKRISKKRGYSLPETAKKAGLSINALYRYNQGIEPKYETLEKIADALNVQLSDLSDRYKPSNKKKIANLDDENTLMMYGGKPIPKDEMDTVRKILRGLRNSDDSKK</sequence>
<dbReference type="AlphaFoldDB" id="A0AAE6P097"/>
<dbReference type="KEGG" id="lfv:LF543_02475"/>
<dbReference type="SUPFAM" id="SSF47413">
    <property type="entry name" value="lambda repressor-like DNA-binding domains"/>
    <property type="match status" value="1"/>
</dbReference>
<dbReference type="EMBL" id="CP045562">
    <property type="protein sequence ID" value="QFX92486.1"/>
    <property type="molecule type" value="Genomic_DNA"/>
</dbReference>
<evidence type="ECO:0000259" key="1">
    <source>
        <dbReference type="PROSITE" id="PS50943"/>
    </source>
</evidence>
<dbReference type="SMART" id="SM00530">
    <property type="entry name" value="HTH_XRE"/>
    <property type="match status" value="1"/>
</dbReference>
<dbReference type="Pfam" id="PF13443">
    <property type="entry name" value="HTH_26"/>
    <property type="match status" value="1"/>
</dbReference>
<dbReference type="InterPro" id="IPR010982">
    <property type="entry name" value="Lambda_DNA-bd_dom_sf"/>
</dbReference>
<name>A0AAE6P097_9LACO</name>
<gene>
    <name evidence="2" type="ORF">LF543_02475</name>
</gene>